<gene>
    <name evidence="3" type="ORF">Pfra01_001001200</name>
</gene>
<evidence type="ECO:0000313" key="3">
    <source>
        <dbReference type="EMBL" id="GMF36585.1"/>
    </source>
</evidence>
<protein>
    <submittedName>
        <fullName evidence="3">Unnamed protein product</fullName>
    </submittedName>
</protein>
<feature type="region of interest" description="Disordered" evidence="2">
    <location>
        <begin position="166"/>
        <end position="198"/>
    </location>
</feature>
<proteinExistence type="predicted"/>
<feature type="compositionally biased region" description="Polar residues" evidence="2">
    <location>
        <begin position="1"/>
        <end position="16"/>
    </location>
</feature>
<dbReference type="OrthoDB" id="195644at2759"/>
<evidence type="ECO:0000256" key="2">
    <source>
        <dbReference type="SAM" id="MobiDB-lite"/>
    </source>
</evidence>
<keyword evidence="4" id="KW-1185">Reference proteome</keyword>
<dbReference type="AlphaFoldDB" id="A0A9W7CQN8"/>
<feature type="region of interest" description="Disordered" evidence="2">
    <location>
        <begin position="276"/>
        <end position="295"/>
    </location>
</feature>
<comment type="caution">
    <text evidence="3">The sequence shown here is derived from an EMBL/GenBank/DDBJ whole genome shotgun (WGS) entry which is preliminary data.</text>
</comment>
<feature type="coiled-coil region" evidence="1">
    <location>
        <begin position="78"/>
        <end position="105"/>
    </location>
</feature>
<keyword evidence="1" id="KW-0175">Coiled coil</keyword>
<feature type="compositionally biased region" description="Pro residues" evidence="2">
    <location>
        <begin position="37"/>
        <end position="53"/>
    </location>
</feature>
<dbReference type="Proteomes" id="UP001165121">
    <property type="component" value="Unassembled WGS sequence"/>
</dbReference>
<feature type="compositionally biased region" description="Polar residues" evidence="2">
    <location>
        <begin position="188"/>
        <end position="198"/>
    </location>
</feature>
<feature type="region of interest" description="Disordered" evidence="2">
    <location>
        <begin position="1"/>
        <end position="67"/>
    </location>
</feature>
<accession>A0A9W7CQN8</accession>
<organism evidence="3 4">
    <name type="scientific">Phytophthora fragariaefolia</name>
    <dbReference type="NCBI Taxonomy" id="1490495"/>
    <lineage>
        <taxon>Eukaryota</taxon>
        <taxon>Sar</taxon>
        <taxon>Stramenopiles</taxon>
        <taxon>Oomycota</taxon>
        <taxon>Peronosporomycetes</taxon>
        <taxon>Peronosporales</taxon>
        <taxon>Peronosporaceae</taxon>
        <taxon>Phytophthora</taxon>
    </lineage>
</organism>
<sequence length="527" mass="57904">MQSTGGSNQNENTSPAQVKGGVASDLLDKSTAIAKTPSPPPSPLPSPQAPSPDPHFVNKSTSSQENDALQRLIRNINCGEQQKRIEKLQAELEKAHSRRLEADVDSSMMRASRNLDVTSDESSVSAGDPVRNYSSENILSSAPAIDRQSEAVKRAAANFMHLKSSEGQLLAHQRPSNPFDPKSPIKATDSSENAPSVAASKQTLLSGVSSSGYPAQFVVPGYTPQMYPAPVAPYPLFSPPIINPYGAGFPSPYFPGCQYPVAAPWFPASPSYPFYPSNNPPSEQVSKPSLQQQEEDIRRLERELEMQRIANEQQAEAKEFDRLHSRLQELQLEELKEQIQRRRDEKKRELDHEEWIAKQKRELVALRLQRAIQHSDEKTNELSTEFQVATAELYVPESGFAVFWDYAAGVPATVNELQVCPYSFCARILKVAAVSQSTAGGPRVPTSLGWTAFDIFKLAGEGELSLVCGSFKLPVKQSSIPDPSKTLVLPPTSNECGDIRIHIRLVHSGRMEEASRMVVDPESQSGT</sequence>
<name>A0A9W7CQN8_9STRA</name>
<evidence type="ECO:0000256" key="1">
    <source>
        <dbReference type="SAM" id="Coils"/>
    </source>
</evidence>
<dbReference type="EMBL" id="BSXT01000952">
    <property type="protein sequence ID" value="GMF36585.1"/>
    <property type="molecule type" value="Genomic_DNA"/>
</dbReference>
<reference evidence="3" key="1">
    <citation type="submission" date="2023-04" db="EMBL/GenBank/DDBJ databases">
        <title>Phytophthora fragariaefolia NBRC 109709.</title>
        <authorList>
            <person name="Ichikawa N."/>
            <person name="Sato H."/>
            <person name="Tonouchi N."/>
        </authorList>
    </citation>
    <scope>NUCLEOTIDE SEQUENCE</scope>
    <source>
        <strain evidence="3">NBRC 109709</strain>
    </source>
</reference>
<feature type="compositionally biased region" description="Polar residues" evidence="2">
    <location>
        <begin position="58"/>
        <end position="67"/>
    </location>
</feature>
<evidence type="ECO:0000313" key="4">
    <source>
        <dbReference type="Proteomes" id="UP001165121"/>
    </source>
</evidence>